<evidence type="ECO:0000313" key="2">
    <source>
        <dbReference type="Proteomes" id="UP001501578"/>
    </source>
</evidence>
<dbReference type="Pfam" id="PF02575">
    <property type="entry name" value="YbaB_DNA_bd"/>
    <property type="match status" value="1"/>
</dbReference>
<proteinExistence type="predicted"/>
<protein>
    <submittedName>
        <fullName evidence="1">Uncharacterized protein</fullName>
    </submittedName>
</protein>
<keyword evidence="2" id="KW-1185">Reference proteome</keyword>
<dbReference type="Proteomes" id="UP001501578">
    <property type="component" value="Unassembled WGS sequence"/>
</dbReference>
<sequence length="144" mass="15423">MTTFDSAPFDPARMDPADLDRMVADSERTLKGLREAMVRLNEITGVAQSADGLVSATVAQGGRLLELNLNPRAMRHDSRTLAESIVAAVQDAQDAAGRRSQELLETVLGRAAPEAFNLDSLREQLDRAGAAFTGALEAHPLGRP</sequence>
<accession>A0ABN3SPI4</accession>
<dbReference type="SUPFAM" id="SSF82607">
    <property type="entry name" value="YbaB-like"/>
    <property type="match status" value="1"/>
</dbReference>
<dbReference type="InterPro" id="IPR036894">
    <property type="entry name" value="YbaB-like_sf"/>
</dbReference>
<reference evidence="1 2" key="1">
    <citation type="journal article" date="2019" name="Int. J. Syst. Evol. Microbiol.">
        <title>The Global Catalogue of Microorganisms (GCM) 10K type strain sequencing project: providing services to taxonomists for standard genome sequencing and annotation.</title>
        <authorList>
            <consortium name="The Broad Institute Genomics Platform"/>
            <consortium name="The Broad Institute Genome Sequencing Center for Infectious Disease"/>
            <person name="Wu L."/>
            <person name="Ma J."/>
        </authorList>
    </citation>
    <scope>NUCLEOTIDE SEQUENCE [LARGE SCALE GENOMIC DNA]</scope>
    <source>
        <strain evidence="1 2">JCM 11136</strain>
    </source>
</reference>
<organism evidence="1 2">
    <name type="scientific">Nonomuraea longicatena</name>
    <dbReference type="NCBI Taxonomy" id="83682"/>
    <lineage>
        <taxon>Bacteria</taxon>
        <taxon>Bacillati</taxon>
        <taxon>Actinomycetota</taxon>
        <taxon>Actinomycetes</taxon>
        <taxon>Streptosporangiales</taxon>
        <taxon>Streptosporangiaceae</taxon>
        <taxon>Nonomuraea</taxon>
    </lineage>
</organism>
<gene>
    <name evidence="1" type="ORF">GCM10009560_72570</name>
</gene>
<dbReference type="EMBL" id="BAAAHQ010000050">
    <property type="protein sequence ID" value="GAA0951620.1"/>
    <property type="molecule type" value="Genomic_DNA"/>
</dbReference>
<dbReference type="RefSeq" id="WP_343954843.1">
    <property type="nucleotide sequence ID" value="NZ_BAAAHQ010000050.1"/>
</dbReference>
<dbReference type="InterPro" id="IPR004401">
    <property type="entry name" value="YbaB/EbfC"/>
</dbReference>
<comment type="caution">
    <text evidence="1">The sequence shown here is derived from an EMBL/GenBank/DDBJ whole genome shotgun (WGS) entry which is preliminary data.</text>
</comment>
<dbReference type="Gene3D" id="3.30.1310.10">
    <property type="entry name" value="Nucleoid-associated protein YbaB-like domain"/>
    <property type="match status" value="1"/>
</dbReference>
<name>A0ABN3SPI4_9ACTN</name>
<evidence type="ECO:0000313" key="1">
    <source>
        <dbReference type="EMBL" id="GAA0951620.1"/>
    </source>
</evidence>